<dbReference type="Gene3D" id="3.40.1380.10">
    <property type="match status" value="1"/>
</dbReference>
<evidence type="ECO:0000256" key="3">
    <source>
        <dbReference type="ARBA" id="ARBA00007681"/>
    </source>
</evidence>
<comment type="similarity">
    <text evidence="3 10">Belongs to the ATPase gamma chain family.</text>
</comment>
<evidence type="ECO:0000256" key="7">
    <source>
        <dbReference type="ARBA" id="ARBA00023136"/>
    </source>
</evidence>
<evidence type="ECO:0000256" key="9">
    <source>
        <dbReference type="ARBA" id="ARBA00023310"/>
    </source>
</evidence>
<dbReference type="Gene3D" id="1.10.287.80">
    <property type="entry name" value="ATP synthase, gamma subunit, helix hairpin domain"/>
    <property type="match status" value="1"/>
</dbReference>
<dbReference type="PROSITE" id="PS00153">
    <property type="entry name" value="ATPASE_GAMMA"/>
    <property type="match status" value="1"/>
</dbReference>
<keyword evidence="6 10" id="KW-0406">Ion transport</keyword>
<feature type="compositionally biased region" description="Polar residues" evidence="11">
    <location>
        <begin position="200"/>
        <end position="215"/>
    </location>
</feature>
<dbReference type="RefSeq" id="WP_141919173.1">
    <property type="nucleotide sequence ID" value="NZ_VFOF01000001.1"/>
</dbReference>
<gene>
    <name evidence="10" type="primary">atpG</name>
    <name evidence="12" type="ORF">FBY58_0315</name>
</gene>
<dbReference type="HAMAP" id="MF_00815">
    <property type="entry name" value="ATP_synth_gamma_bact"/>
    <property type="match status" value="1"/>
</dbReference>
<dbReference type="PRINTS" id="PR00126">
    <property type="entry name" value="ATPASEGAMMA"/>
</dbReference>
<evidence type="ECO:0000256" key="4">
    <source>
        <dbReference type="ARBA" id="ARBA00022448"/>
    </source>
</evidence>
<dbReference type="GO" id="GO:0005886">
    <property type="term" value="C:plasma membrane"/>
    <property type="evidence" value="ECO:0007669"/>
    <property type="project" value="UniProtKB-SubCell"/>
</dbReference>
<dbReference type="InterPro" id="IPR035968">
    <property type="entry name" value="ATP_synth_F1_ATPase_gsu"/>
</dbReference>
<dbReference type="OrthoDB" id="9812769at2"/>
<accession>A0A542VZM1</accession>
<dbReference type="NCBIfam" id="TIGR01146">
    <property type="entry name" value="ATPsyn_F1gamma"/>
    <property type="match status" value="1"/>
</dbReference>
<comment type="subunit">
    <text evidence="10">F-type ATPases have 2 components, CF(1) - the catalytic core - and CF(0) - the membrane proton channel. CF(1) has five subunits: alpha(3), beta(3), gamma(1), delta(1), epsilon(1). CF(0) has three main subunits: a, b and c.</text>
</comment>
<name>A0A542VZM1_ZYMMB</name>
<evidence type="ECO:0000256" key="5">
    <source>
        <dbReference type="ARBA" id="ARBA00022781"/>
    </source>
</evidence>
<feature type="region of interest" description="Disordered" evidence="11">
    <location>
        <begin position="193"/>
        <end position="215"/>
    </location>
</feature>
<evidence type="ECO:0000256" key="10">
    <source>
        <dbReference type="HAMAP-Rule" id="MF_00815"/>
    </source>
</evidence>
<dbReference type="PANTHER" id="PTHR11693">
    <property type="entry name" value="ATP SYNTHASE GAMMA CHAIN"/>
    <property type="match status" value="1"/>
</dbReference>
<dbReference type="InterPro" id="IPR000131">
    <property type="entry name" value="ATP_synth_F1_gsu"/>
</dbReference>
<dbReference type="GO" id="GO:0045259">
    <property type="term" value="C:proton-transporting ATP synthase complex"/>
    <property type="evidence" value="ECO:0007669"/>
    <property type="project" value="UniProtKB-KW"/>
</dbReference>
<keyword evidence="9 10" id="KW-0066">ATP synthesis</keyword>
<dbReference type="EMBL" id="VFOF01000001">
    <property type="protein sequence ID" value="TQL16770.1"/>
    <property type="molecule type" value="Genomic_DNA"/>
</dbReference>
<dbReference type="SUPFAM" id="SSF52943">
    <property type="entry name" value="ATP synthase (F1-ATPase), gamma subunit"/>
    <property type="match status" value="1"/>
</dbReference>
<dbReference type="NCBIfam" id="NF004146">
    <property type="entry name" value="PRK05621.1-4"/>
    <property type="match status" value="1"/>
</dbReference>
<evidence type="ECO:0000256" key="6">
    <source>
        <dbReference type="ARBA" id="ARBA00023065"/>
    </source>
</evidence>
<protein>
    <recommendedName>
        <fullName evidence="10">ATP synthase gamma chain</fullName>
    </recommendedName>
    <alternativeName>
        <fullName evidence="10">ATP synthase F1 sector gamma subunit</fullName>
    </alternativeName>
    <alternativeName>
        <fullName evidence="10">F-ATPase gamma subunit</fullName>
    </alternativeName>
</protein>
<comment type="subcellular location">
    <subcellularLocation>
        <location evidence="10">Cell membrane</location>
        <topology evidence="10">Peripheral membrane protein</topology>
    </subcellularLocation>
    <subcellularLocation>
        <location evidence="2">Membrane</location>
        <topology evidence="2">Peripheral membrane protein</topology>
    </subcellularLocation>
</comment>
<dbReference type="GO" id="GO:0005524">
    <property type="term" value="F:ATP binding"/>
    <property type="evidence" value="ECO:0007669"/>
    <property type="project" value="UniProtKB-UniRule"/>
</dbReference>
<reference evidence="12 13" key="1">
    <citation type="submission" date="2019-06" db="EMBL/GenBank/DDBJ databases">
        <title>Genome sequencing of Zymomonas mobilis strains for genetic engineering and biofuel applications.</title>
        <authorList>
            <person name="Teravest M."/>
        </authorList>
    </citation>
    <scope>NUCLEOTIDE SEQUENCE [LARGE SCALE GENOMIC DNA]</scope>
    <source>
        <strain evidence="12 13">AN0101</strain>
    </source>
</reference>
<evidence type="ECO:0000256" key="8">
    <source>
        <dbReference type="ARBA" id="ARBA00023196"/>
    </source>
</evidence>
<dbReference type="GO" id="GO:0046933">
    <property type="term" value="F:proton-transporting ATP synthase activity, rotational mechanism"/>
    <property type="evidence" value="ECO:0007669"/>
    <property type="project" value="UniProtKB-UniRule"/>
</dbReference>
<proteinExistence type="inferred from homology"/>
<comment type="function">
    <text evidence="1 10">Produces ATP from ADP in the presence of a proton gradient across the membrane. The gamma chain is believed to be important in regulating ATPase activity and the flow of protons through the CF(0) complex.</text>
</comment>
<dbReference type="InterPro" id="IPR023632">
    <property type="entry name" value="ATP_synth_F1_gsu_CS"/>
</dbReference>
<dbReference type="PIRSF" id="PIRSF039089">
    <property type="entry name" value="ATP_synthase_gamma"/>
    <property type="match status" value="1"/>
</dbReference>
<comment type="caution">
    <text evidence="12">The sequence shown here is derived from an EMBL/GenBank/DDBJ whole genome shotgun (WGS) entry which is preliminary data.</text>
</comment>
<keyword evidence="4 10" id="KW-0813">Transport</keyword>
<organism evidence="12 13">
    <name type="scientific">Zymomonas mobilis</name>
    <dbReference type="NCBI Taxonomy" id="542"/>
    <lineage>
        <taxon>Bacteria</taxon>
        <taxon>Pseudomonadati</taxon>
        <taxon>Pseudomonadota</taxon>
        <taxon>Alphaproteobacteria</taxon>
        <taxon>Sphingomonadales</taxon>
        <taxon>Zymomonadaceae</taxon>
        <taxon>Zymomonas</taxon>
    </lineage>
</organism>
<keyword evidence="5 10" id="KW-0375">Hydrogen ion transport</keyword>
<keyword evidence="7 10" id="KW-0472">Membrane</keyword>
<dbReference type="GO" id="GO:0042777">
    <property type="term" value="P:proton motive force-driven plasma membrane ATP synthesis"/>
    <property type="evidence" value="ECO:0007669"/>
    <property type="project" value="UniProtKB-UniRule"/>
</dbReference>
<dbReference type="Proteomes" id="UP000316887">
    <property type="component" value="Unassembled WGS sequence"/>
</dbReference>
<dbReference type="FunFam" id="1.10.287.80:FF:000001">
    <property type="entry name" value="ATP synthase gamma chain"/>
    <property type="match status" value="1"/>
</dbReference>
<sequence>MPSLKSLKTRVSSIKSISKITRAMQMVASAKLRRAESRLAAARPYAKRMAQVMSLLAARAAGTPNALPLLNGRGKNQTHLLIVTSSDAGLCGGFNANIYRLARERALALEAAGKTVQFYVIGIKNAPVIRNNFSGKTVHATAREETSPVTFENAQKIAQDIIQRFDAGEFDVAHLFFSHYHSVLSQEPTETQIIPAAPGSGNTKAQDAANTNDASSGAIEFEPDEETILSTLLPRSIAVAIYQAMLENATSEQGSRMSAMENSTRNAGEMISKLSIQYNRLRQAVITTELVEIISGAEAL</sequence>
<evidence type="ECO:0000256" key="1">
    <source>
        <dbReference type="ARBA" id="ARBA00003456"/>
    </source>
</evidence>
<evidence type="ECO:0000256" key="11">
    <source>
        <dbReference type="SAM" id="MobiDB-lite"/>
    </source>
</evidence>
<evidence type="ECO:0000313" key="13">
    <source>
        <dbReference type="Proteomes" id="UP000316887"/>
    </source>
</evidence>
<dbReference type="Pfam" id="PF00231">
    <property type="entry name" value="ATP-synt"/>
    <property type="match status" value="1"/>
</dbReference>
<dbReference type="CDD" id="cd12151">
    <property type="entry name" value="F1-ATPase_gamma"/>
    <property type="match status" value="1"/>
</dbReference>
<keyword evidence="10" id="KW-1003">Cell membrane</keyword>
<dbReference type="PANTHER" id="PTHR11693:SF22">
    <property type="entry name" value="ATP SYNTHASE SUBUNIT GAMMA, MITOCHONDRIAL"/>
    <property type="match status" value="1"/>
</dbReference>
<dbReference type="AlphaFoldDB" id="A0A542VZM1"/>
<keyword evidence="8 10" id="KW-0139">CF(1)</keyword>
<evidence type="ECO:0000313" key="12">
    <source>
        <dbReference type="EMBL" id="TQL16770.1"/>
    </source>
</evidence>
<evidence type="ECO:0000256" key="2">
    <source>
        <dbReference type="ARBA" id="ARBA00004170"/>
    </source>
</evidence>